<reference evidence="1 2" key="1">
    <citation type="journal article" date="2022" name="Hortic Res">
        <title>A haplotype resolved chromosomal level avocado genome allows analysis of novel avocado genes.</title>
        <authorList>
            <person name="Nath O."/>
            <person name="Fletcher S.J."/>
            <person name="Hayward A."/>
            <person name="Shaw L.M."/>
            <person name="Masouleh A.K."/>
            <person name="Furtado A."/>
            <person name="Henry R.J."/>
            <person name="Mitter N."/>
        </authorList>
    </citation>
    <scope>NUCLEOTIDE SEQUENCE [LARGE SCALE GENOMIC DNA]</scope>
    <source>
        <strain evidence="2">cv. Hass</strain>
    </source>
</reference>
<proteinExistence type="predicted"/>
<dbReference type="EMBL" id="CM056811">
    <property type="protein sequence ID" value="KAJ8635864.1"/>
    <property type="molecule type" value="Genomic_DNA"/>
</dbReference>
<protein>
    <submittedName>
        <fullName evidence="1">Uncharacterized protein</fullName>
    </submittedName>
</protein>
<evidence type="ECO:0000313" key="2">
    <source>
        <dbReference type="Proteomes" id="UP001234297"/>
    </source>
</evidence>
<sequence>MEGDEEDVAAALMKLEGSSKKALWLGELCHGCFGDLGVSVVAVDGIGVWGVVTVQGSGRHERVEWSDMDLGRLRW</sequence>
<dbReference type="Proteomes" id="UP001234297">
    <property type="component" value="Chromosome 3"/>
</dbReference>
<accession>A0ACC2LS41</accession>
<keyword evidence="2" id="KW-1185">Reference proteome</keyword>
<gene>
    <name evidence="1" type="ORF">MRB53_010131</name>
</gene>
<evidence type="ECO:0000313" key="1">
    <source>
        <dbReference type="EMBL" id="KAJ8635864.1"/>
    </source>
</evidence>
<comment type="caution">
    <text evidence="1">The sequence shown here is derived from an EMBL/GenBank/DDBJ whole genome shotgun (WGS) entry which is preliminary data.</text>
</comment>
<name>A0ACC2LS41_PERAE</name>
<organism evidence="1 2">
    <name type="scientific">Persea americana</name>
    <name type="common">Avocado</name>
    <dbReference type="NCBI Taxonomy" id="3435"/>
    <lineage>
        <taxon>Eukaryota</taxon>
        <taxon>Viridiplantae</taxon>
        <taxon>Streptophyta</taxon>
        <taxon>Embryophyta</taxon>
        <taxon>Tracheophyta</taxon>
        <taxon>Spermatophyta</taxon>
        <taxon>Magnoliopsida</taxon>
        <taxon>Magnoliidae</taxon>
        <taxon>Laurales</taxon>
        <taxon>Lauraceae</taxon>
        <taxon>Persea</taxon>
    </lineage>
</organism>